<protein>
    <submittedName>
        <fullName evidence="2">Uncharacterized protein</fullName>
    </submittedName>
</protein>
<feature type="coiled-coil region" evidence="1">
    <location>
        <begin position="103"/>
        <end position="152"/>
    </location>
</feature>
<feature type="coiled-coil region" evidence="1">
    <location>
        <begin position="3"/>
        <end position="30"/>
    </location>
</feature>
<reference evidence="2 3" key="1">
    <citation type="submission" date="2017-03" db="EMBL/GenBank/DDBJ databases">
        <title>Genome Survey of Euroglyphus maynei.</title>
        <authorList>
            <person name="Arlian L.G."/>
            <person name="Morgan M.S."/>
            <person name="Rider S.D."/>
        </authorList>
    </citation>
    <scope>NUCLEOTIDE SEQUENCE [LARGE SCALE GENOMIC DNA]</scope>
    <source>
        <strain evidence="2">Arlian Lab</strain>
        <tissue evidence="2">Whole body</tissue>
    </source>
</reference>
<evidence type="ECO:0000313" key="3">
    <source>
        <dbReference type="Proteomes" id="UP000194236"/>
    </source>
</evidence>
<sequence>LDDQEKQEKIDEAEELIKEAREFLKDKEINRHTVKEILAMRAQIGTLLAIIAEIHAINDEETLKHIYEQLELHEKKLRDEIDNFGKHTTTTFATLLDASESHRDQLIKRGEELLRKAEDFERKHRHEHSIEHEHLREEIIAVKALVDELRRTRDDNEIEKTLERMLKIHE</sequence>
<organism evidence="2 3">
    <name type="scientific">Euroglyphus maynei</name>
    <name type="common">Mayne's house dust mite</name>
    <dbReference type="NCBI Taxonomy" id="6958"/>
    <lineage>
        <taxon>Eukaryota</taxon>
        <taxon>Metazoa</taxon>
        <taxon>Ecdysozoa</taxon>
        <taxon>Arthropoda</taxon>
        <taxon>Chelicerata</taxon>
        <taxon>Arachnida</taxon>
        <taxon>Acari</taxon>
        <taxon>Acariformes</taxon>
        <taxon>Sarcoptiformes</taxon>
        <taxon>Astigmata</taxon>
        <taxon>Psoroptidia</taxon>
        <taxon>Analgoidea</taxon>
        <taxon>Pyroglyphidae</taxon>
        <taxon>Pyroglyphinae</taxon>
        <taxon>Euroglyphus</taxon>
    </lineage>
</organism>
<dbReference type="EMBL" id="MUJZ01022377">
    <property type="protein sequence ID" value="OTF79586.1"/>
    <property type="molecule type" value="Genomic_DNA"/>
</dbReference>
<evidence type="ECO:0000313" key="2">
    <source>
        <dbReference type="EMBL" id="OTF79586.1"/>
    </source>
</evidence>
<feature type="non-terminal residue" evidence="2">
    <location>
        <position position="170"/>
    </location>
</feature>
<accession>A0A1Y3BJ17</accession>
<name>A0A1Y3BJ17_EURMA</name>
<evidence type="ECO:0000256" key="1">
    <source>
        <dbReference type="SAM" id="Coils"/>
    </source>
</evidence>
<comment type="caution">
    <text evidence="2">The sequence shown here is derived from an EMBL/GenBank/DDBJ whole genome shotgun (WGS) entry which is preliminary data.</text>
</comment>
<dbReference type="Proteomes" id="UP000194236">
    <property type="component" value="Unassembled WGS sequence"/>
</dbReference>
<feature type="non-terminal residue" evidence="2">
    <location>
        <position position="1"/>
    </location>
</feature>
<dbReference type="AlphaFoldDB" id="A0A1Y3BJ17"/>
<proteinExistence type="predicted"/>
<keyword evidence="1" id="KW-0175">Coiled coil</keyword>
<keyword evidence="3" id="KW-1185">Reference proteome</keyword>
<dbReference type="OrthoDB" id="6511570at2759"/>
<gene>
    <name evidence="2" type="ORF">BLA29_010527</name>
</gene>